<reference evidence="1 2" key="1">
    <citation type="journal article" date="2021" name="Front. Genet.">
        <title>Chromosome-Level Genome Assembly Reveals Significant Gene Expansion in the Toll and IMD Signaling Pathways of Dendrolimus kikuchii.</title>
        <authorList>
            <person name="Zhou J."/>
            <person name="Wu P."/>
            <person name="Xiong Z."/>
            <person name="Liu N."/>
            <person name="Zhao N."/>
            <person name="Ji M."/>
            <person name="Qiu Y."/>
            <person name="Yang B."/>
        </authorList>
    </citation>
    <scope>NUCLEOTIDE SEQUENCE [LARGE SCALE GENOMIC DNA]</scope>
    <source>
        <strain evidence="1">Ann1</strain>
    </source>
</reference>
<organism evidence="1 2">
    <name type="scientific">Dendrolimus kikuchii</name>
    <dbReference type="NCBI Taxonomy" id="765133"/>
    <lineage>
        <taxon>Eukaryota</taxon>
        <taxon>Metazoa</taxon>
        <taxon>Ecdysozoa</taxon>
        <taxon>Arthropoda</taxon>
        <taxon>Hexapoda</taxon>
        <taxon>Insecta</taxon>
        <taxon>Pterygota</taxon>
        <taxon>Neoptera</taxon>
        <taxon>Endopterygota</taxon>
        <taxon>Lepidoptera</taxon>
        <taxon>Glossata</taxon>
        <taxon>Ditrysia</taxon>
        <taxon>Bombycoidea</taxon>
        <taxon>Lasiocampidae</taxon>
        <taxon>Dendrolimus</taxon>
    </lineage>
</organism>
<dbReference type="Proteomes" id="UP000824533">
    <property type="component" value="Linkage Group LG11"/>
</dbReference>
<name>A0ACC1D1D3_9NEOP</name>
<accession>A0ACC1D1D3</accession>
<evidence type="ECO:0000313" key="2">
    <source>
        <dbReference type="Proteomes" id="UP000824533"/>
    </source>
</evidence>
<protein>
    <submittedName>
        <fullName evidence="1">Uncharacterized protein</fullName>
    </submittedName>
</protein>
<keyword evidence="2" id="KW-1185">Reference proteome</keyword>
<comment type="caution">
    <text evidence="1">The sequence shown here is derived from an EMBL/GenBank/DDBJ whole genome shotgun (WGS) entry which is preliminary data.</text>
</comment>
<dbReference type="EMBL" id="CM034397">
    <property type="protein sequence ID" value="KAJ0177647.1"/>
    <property type="molecule type" value="Genomic_DNA"/>
</dbReference>
<sequence length="116" mass="14027">MNLKIFMLIIFVLTMLSFWFTESRYTTRVIKTKPFLPEAVRKRGQKILTNIRIPNTKFCDKMQLASEQLYMAMPWWYQYCQDLKERKAKRHGYTIDVPVIKGVIEHVNKYRKTGRF</sequence>
<evidence type="ECO:0000313" key="1">
    <source>
        <dbReference type="EMBL" id="KAJ0177647.1"/>
    </source>
</evidence>
<proteinExistence type="predicted"/>
<gene>
    <name evidence="1" type="ORF">K1T71_006520</name>
</gene>